<proteinExistence type="predicted"/>
<accession>A0A965ZDK9</accession>
<dbReference type="AlphaFoldDB" id="A0A965ZDK9"/>
<keyword evidence="2" id="KW-1185">Reference proteome</keyword>
<reference evidence="1" key="2">
    <citation type="submission" date="2020-10" db="EMBL/GenBank/DDBJ databases">
        <title>Mucilaginibacter sp. nov., isolated from soil.</title>
        <authorList>
            <person name="Jeon C.O."/>
        </authorList>
    </citation>
    <scope>NUCLEOTIDE SEQUENCE</scope>
    <source>
        <strain evidence="1">R11</strain>
    </source>
</reference>
<gene>
    <name evidence="1" type="ORF">GSY63_01725</name>
</gene>
<reference evidence="1" key="1">
    <citation type="submission" date="2020-01" db="EMBL/GenBank/DDBJ databases">
        <authorList>
            <person name="Seo Y.L."/>
        </authorList>
    </citation>
    <scope>NUCLEOTIDE SEQUENCE</scope>
    <source>
        <strain evidence="1">R11</strain>
    </source>
</reference>
<name>A0A965ZDK9_9SPHI</name>
<protein>
    <recommendedName>
        <fullName evidence="3">RteC protein</fullName>
    </recommendedName>
</protein>
<dbReference type="RefSeq" id="WP_166584096.1">
    <property type="nucleotide sequence ID" value="NZ_WWEO01000034.1"/>
</dbReference>
<evidence type="ECO:0000313" key="1">
    <source>
        <dbReference type="EMBL" id="NCD68069.1"/>
    </source>
</evidence>
<evidence type="ECO:0000313" key="2">
    <source>
        <dbReference type="Proteomes" id="UP000638732"/>
    </source>
</evidence>
<dbReference type="Proteomes" id="UP000638732">
    <property type="component" value="Unassembled WGS sequence"/>
</dbReference>
<comment type="caution">
    <text evidence="1">The sequence shown here is derived from an EMBL/GenBank/DDBJ whole genome shotgun (WGS) entry which is preliminary data.</text>
</comment>
<dbReference type="EMBL" id="WWEO01000034">
    <property type="protein sequence ID" value="NCD68069.1"/>
    <property type="molecule type" value="Genomic_DNA"/>
</dbReference>
<dbReference type="InterPro" id="IPR018534">
    <property type="entry name" value="Tet_reg_excision_RteC"/>
</dbReference>
<evidence type="ECO:0008006" key="3">
    <source>
        <dbReference type="Google" id="ProtNLM"/>
    </source>
</evidence>
<organism evidence="1 2">
    <name type="scientific">Mucilaginibacter agri</name>
    <dbReference type="NCBI Taxonomy" id="2695265"/>
    <lineage>
        <taxon>Bacteria</taxon>
        <taxon>Pseudomonadati</taxon>
        <taxon>Bacteroidota</taxon>
        <taxon>Sphingobacteriia</taxon>
        <taxon>Sphingobacteriales</taxon>
        <taxon>Sphingobacteriaceae</taxon>
        <taxon>Mucilaginibacter</taxon>
    </lineage>
</organism>
<sequence>MLTKFSDRLYADLNRDLNALTLEEDQLIKRYEKSIHACVKYLKKLKDFCKVNDPGTPAEEIQFFKHIKPKFKSQLIYYQSLLNLEIRRPIGDCSAISDYLKNEAKVLHHFFECNLSFYQYVRTQATYLDDYYFVRGNYDVYLDPDQCVIDFDPAFSTTHDHKLAQVLASEMLQEHLQSAVQRLHQKDTVMVTDMELRDFDWQQTKCGLIELIYCWHATEAFGKKNLKSIVKFIEKVFNVSLGNFYDTFDWLSSRPSPTTYIDEMKEAFLLRVQKRLK</sequence>
<dbReference type="Pfam" id="PF09357">
    <property type="entry name" value="RteC"/>
    <property type="match status" value="1"/>
</dbReference>